<feature type="compositionally biased region" description="Basic and acidic residues" evidence="1">
    <location>
        <begin position="421"/>
        <end position="440"/>
    </location>
</feature>
<dbReference type="PANTHER" id="PTHR22409:SF2">
    <property type="entry name" value="CHROMOSOME 19 OPEN READING FRAME 44"/>
    <property type="match status" value="1"/>
</dbReference>
<dbReference type="PANTHER" id="PTHR22409">
    <property type="entry name" value="CHROMOSOME 19 OPEN READING FRAME 44"/>
    <property type="match status" value="1"/>
</dbReference>
<keyword evidence="4" id="KW-1185">Reference proteome</keyword>
<feature type="compositionally biased region" description="Low complexity" evidence="1">
    <location>
        <begin position="531"/>
        <end position="566"/>
    </location>
</feature>
<feature type="compositionally biased region" description="Basic and acidic residues" evidence="1">
    <location>
        <begin position="81"/>
        <end position="93"/>
    </location>
</feature>
<feature type="compositionally biased region" description="Low complexity" evidence="1">
    <location>
        <begin position="340"/>
        <end position="356"/>
    </location>
</feature>
<name>A0A8C5ATC3_GADMO</name>
<dbReference type="CTD" id="129867296"/>
<feature type="region of interest" description="Disordered" evidence="1">
    <location>
        <begin position="274"/>
        <end position="399"/>
    </location>
</feature>
<evidence type="ECO:0000313" key="4">
    <source>
        <dbReference type="Proteomes" id="UP000694546"/>
    </source>
</evidence>
<feature type="compositionally biased region" description="Basic and acidic residues" evidence="1">
    <location>
        <begin position="463"/>
        <end position="485"/>
    </location>
</feature>
<organism evidence="3 4">
    <name type="scientific">Gadus morhua</name>
    <name type="common">Atlantic cod</name>
    <dbReference type="NCBI Taxonomy" id="8049"/>
    <lineage>
        <taxon>Eukaryota</taxon>
        <taxon>Metazoa</taxon>
        <taxon>Chordata</taxon>
        <taxon>Craniata</taxon>
        <taxon>Vertebrata</taxon>
        <taxon>Euteleostomi</taxon>
        <taxon>Actinopterygii</taxon>
        <taxon>Neopterygii</taxon>
        <taxon>Teleostei</taxon>
        <taxon>Neoteleostei</taxon>
        <taxon>Acanthomorphata</taxon>
        <taxon>Zeiogadaria</taxon>
        <taxon>Gadariae</taxon>
        <taxon>Gadiformes</taxon>
        <taxon>Gadoidei</taxon>
        <taxon>Gadidae</taxon>
        <taxon>Gadus</taxon>
    </lineage>
</organism>
<accession>A0A8C5ATC3</accession>
<feature type="region of interest" description="Disordered" evidence="1">
    <location>
        <begin position="77"/>
        <end position="236"/>
    </location>
</feature>
<dbReference type="OMA" id="FKINVMT"/>
<evidence type="ECO:0000256" key="1">
    <source>
        <dbReference type="SAM" id="MobiDB-lite"/>
    </source>
</evidence>
<feature type="compositionally biased region" description="Low complexity" evidence="1">
    <location>
        <begin position="215"/>
        <end position="224"/>
    </location>
</feature>
<dbReference type="GeneID" id="115555256"/>
<dbReference type="GeneTree" id="ENSGT00390000002505"/>
<dbReference type="Ensembl" id="ENSGMOT00000070131.1">
    <property type="protein sequence ID" value="ENSGMOP00000037042.1"/>
    <property type="gene ID" value="ENSGMOG00000037140.1"/>
</dbReference>
<feature type="domain" description="DUF4614" evidence="2">
    <location>
        <begin position="537"/>
        <end position="683"/>
    </location>
</feature>
<dbReference type="Proteomes" id="UP000694546">
    <property type="component" value="Chromosome 12"/>
</dbReference>
<feature type="compositionally biased region" description="Pro residues" evidence="1">
    <location>
        <begin position="195"/>
        <end position="214"/>
    </location>
</feature>
<gene>
    <name evidence="3" type="primary">c12h19orf44</name>
</gene>
<dbReference type="Pfam" id="PF15391">
    <property type="entry name" value="DUF4614"/>
    <property type="match status" value="1"/>
</dbReference>
<dbReference type="RefSeq" id="XP_030227868.1">
    <property type="nucleotide sequence ID" value="XM_030372008.1"/>
</dbReference>
<evidence type="ECO:0000259" key="2">
    <source>
        <dbReference type="Pfam" id="PF15391"/>
    </source>
</evidence>
<feature type="compositionally biased region" description="Polar residues" evidence="1">
    <location>
        <begin position="126"/>
        <end position="140"/>
    </location>
</feature>
<reference evidence="3" key="2">
    <citation type="submission" date="2025-09" db="UniProtKB">
        <authorList>
            <consortium name="Ensembl"/>
        </authorList>
    </citation>
    <scope>IDENTIFICATION</scope>
</reference>
<dbReference type="AlphaFoldDB" id="A0A8C5ATC3"/>
<evidence type="ECO:0000313" key="3">
    <source>
        <dbReference type="Ensembl" id="ENSGMOP00000037042.1"/>
    </source>
</evidence>
<dbReference type="InterPro" id="IPR027884">
    <property type="entry name" value="DUF4614"/>
</dbReference>
<feature type="compositionally biased region" description="Low complexity" evidence="1">
    <location>
        <begin position="148"/>
        <end position="160"/>
    </location>
</feature>
<proteinExistence type="predicted"/>
<feature type="region of interest" description="Disordered" evidence="1">
    <location>
        <begin position="17"/>
        <end position="59"/>
    </location>
</feature>
<sequence>MWNRDGRNSALVRAQALLSAKRNDPNAAELTNRSQPHGPEAQAYGHTGPGGGSVQKSRFPSNTHILSLDLSDLSSVSSVTEHGEKTNTNKQGREVLSPQDFRASTSLGEGGGGQRFLKKAIPKAMASTQSPQFRKNQTQHPPEGRFVASSQQGSQSAALSRLATIEERIRARQQAQQSTTQGRAMEGNPNHTVPPTAPNPGPSPPHGHSPPELPSAPLSPQLSSNDPGSPGKRFLKKTSVLATAGTNLNYSQGAKVNVEIPAAADAGLSVGKYRSGSAVKPSVVKAEPAAGDGRGVSLDSDEESMRKLLGDSLDSMEDRHRGLPMKTVAKDSREKPGPAPLSALGGASLSSAHSPLQRSLSTPSSWGRGEVHSLEELFPPGPGGSTEEEGPRSGRSSSISSEVDFKFNIMSLDDFVPDFTVETKQKDHRPSKQHKAEDRTWTTQPPEGKEEQPGEEEVTGADYHSDFESLSIRTEHDRSPSEISEHLGASPEDEAKRKKKTQKGDDLSEISGDGDGSRREGGDDPYDDPYASSFSDRSPSAASSYTSGCSAQSSSRTLTPSSRRSTVQGRPGREAATQTRPDPLSYNWSAGMAVLGPAVGMGSVDPTPVASHTVGAEALEALTSYSPAVFALNNMLRQQLAMTRQFAQASRHLHNSVVQGLGPADYTYTTLEDTKQFIRKHRPPKLTVEQALEEVLQEMRDYHYI</sequence>
<protein>
    <recommendedName>
        <fullName evidence="2">DUF4614 domain-containing protein</fullName>
    </recommendedName>
</protein>
<feature type="region of interest" description="Disordered" evidence="1">
    <location>
        <begin position="421"/>
        <end position="586"/>
    </location>
</feature>
<reference evidence="3" key="1">
    <citation type="submission" date="2025-08" db="UniProtKB">
        <authorList>
            <consortium name="Ensembl"/>
        </authorList>
    </citation>
    <scope>IDENTIFICATION</scope>
</reference>
<dbReference type="InterPro" id="IPR040120">
    <property type="entry name" value="C19orf44-like"/>
</dbReference>